<dbReference type="PANTHER" id="PTHR36849:SF1">
    <property type="entry name" value="CYTOPLASMIC PROTEIN"/>
    <property type="match status" value="1"/>
</dbReference>
<accession>A0A5B8VGU7</accession>
<evidence type="ECO:0000313" key="1">
    <source>
        <dbReference type="EMBL" id="QEC70235.1"/>
    </source>
</evidence>
<protein>
    <submittedName>
        <fullName evidence="1">DUF488 domain-containing protein</fullName>
    </submittedName>
</protein>
<evidence type="ECO:0000313" key="2">
    <source>
        <dbReference type="Proteomes" id="UP000321533"/>
    </source>
</evidence>
<gene>
    <name evidence="1" type="ORF">FRZ67_13860</name>
</gene>
<dbReference type="KEGG" id="pgin:FRZ67_13860"/>
<proteinExistence type="predicted"/>
<dbReference type="InterPro" id="IPR052552">
    <property type="entry name" value="YeaO-like"/>
</dbReference>
<dbReference type="AlphaFoldDB" id="A0A5B8VGU7"/>
<dbReference type="Pfam" id="PF22752">
    <property type="entry name" value="DUF488-N3i"/>
    <property type="match status" value="1"/>
</dbReference>
<dbReference type="Proteomes" id="UP000321533">
    <property type="component" value="Chromosome"/>
</dbReference>
<sequence>MQIKRAYEPKEKSDGFRILVDRLWPRGIKKEDMHVDVWLKEIAPSSKLRKWFNHDVKKWKVFTAKYNAELKHSTAIEEIIRLTKTHKKVTLIYGAKDEQHNQAVVLKEFLQKIISIC</sequence>
<keyword evidence="2" id="KW-1185">Reference proteome</keyword>
<dbReference type="EMBL" id="CP042435">
    <property type="protein sequence ID" value="QEC70235.1"/>
    <property type="molecule type" value="Genomic_DNA"/>
</dbReference>
<organism evidence="1 2">
    <name type="scientific">Panacibacter ginsenosidivorans</name>
    <dbReference type="NCBI Taxonomy" id="1813871"/>
    <lineage>
        <taxon>Bacteria</taxon>
        <taxon>Pseudomonadati</taxon>
        <taxon>Bacteroidota</taxon>
        <taxon>Chitinophagia</taxon>
        <taxon>Chitinophagales</taxon>
        <taxon>Chitinophagaceae</taxon>
        <taxon>Panacibacter</taxon>
    </lineage>
</organism>
<reference evidence="1 2" key="1">
    <citation type="journal article" date="2016" name="Int. J. Syst. Evol. Microbiol.">
        <title>Panacibacter ginsenosidivorans gen. nov., sp. nov., with ginsenoside converting activity isolated from soil of a ginseng field.</title>
        <authorList>
            <person name="Siddiqi M.Z."/>
            <person name="Muhammad Shafi S."/>
            <person name="Choi K.D."/>
            <person name="Im W.T."/>
        </authorList>
    </citation>
    <scope>NUCLEOTIDE SEQUENCE [LARGE SCALE GENOMIC DNA]</scope>
    <source>
        <strain evidence="1 2">Gsoil1550</strain>
    </source>
</reference>
<dbReference type="PANTHER" id="PTHR36849">
    <property type="entry name" value="CYTOPLASMIC PROTEIN-RELATED"/>
    <property type="match status" value="1"/>
</dbReference>
<name>A0A5B8VGU7_9BACT</name>
<dbReference type="OrthoDB" id="9790745at2"/>